<keyword evidence="3 8" id="KW-0812">Transmembrane</keyword>
<evidence type="ECO:0000256" key="5">
    <source>
        <dbReference type="ARBA" id="ARBA00022989"/>
    </source>
</evidence>
<evidence type="ECO:0000259" key="9">
    <source>
        <dbReference type="SMART" id="SM01091"/>
    </source>
</evidence>
<feature type="transmembrane region" description="Helical" evidence="8">
    <location>
        <begin position="157"/>
        <end position="178"/>
    </location>
</feature>
<comment type="subcellular location">
    <subcellularLocation>
        <location evidence="1">Cell membrane</location>
        <topology evidence="1">Multi-pass membrane protein</topology>
    </subcellularLocation>
</comment>
<evidence type="ECO:0000256" key="7">
    <source>
        <dbReference type="ARBA" id="ARBA00023136"/>
    </source>
</evidence>
<evidence type="ECO:0000256" key="3">
    <source>
        <dbReference type="ARBA" id="ARBA00022692"/>
    </source>
</evidence>
<gene>
    <name evidence="10" type="primary">yoaE</name>
    <name evidence="10" type="ORF">BUCICURV3402_211</name>
</gene>
<keyword evidence="7 8" id="KW-0472">Membrane</keyword>
<dbReference type="AlphaFoldDB" id="A0A451D6M9"/>
<evidence type="ECO:0000313" key="11">
    <source>
        <dbReference type="Proteomes" id="UP000294344"/>
    </source>
</evidence>
<feature type="transmembrane region" description="Helical" evidence="8">
    <location>
        <begin position="12"/>
        <end position="34"/>
    </location>
</feature>
<proteinExistence type="predicted"/>
<keyword evidence="2" id="KW-1003">Cell membrane</keyword>
<protein>
    <submittedName>
        <fullName evidence="10">UPF0053 inner membrane protein YoaE</fullName>
    </submittedName>
</protein>
<dbReference type="Gene3D" id="3.10.580.10">
    <property type="entry name" value="CBS-domain"/>
    <property type="match status" value="1"/>
</dbReference>
<dbReference type="InterPro" id="IPR005170">
    <property type="entry name" value="Transptr-assoc_dom"/>
</dbReference>
<dbReference type="SUPFAM" id="SSF56176">
    <property type="entry name" value="FAD-binding/transporter-associated domain-like"/>
    <property type="match status" value="1"/>
</dbReference>
<dbReference type="InterPro" id="IPR005496">
    <property type="entry name" value="Integral_membrane_TerC"/>
</dbReference>
<dbReference type="GO" id="GO:0050660">
    <property type="term" value="F:flavin adenine dinucleotide binding"/>
    <property type="evidence" value="ECO:0007669"/>
    <property type="project" value="InterPro"/>
</dbReference>
<dbReference type="RefSeq" id="WP_154029263.1">
    <property type="nucleotide sequence ID" value="NZ_LR217710.1"/>
</dbReference>
<dbReference type="InterPro" id="IPR036318">
    <property type="entry name" value="FAD-bd_PCMH-like_sf"/>
</dbReference>
<reference evidence="10 11" key="1">
    <citation type="submission" date="2019-02" db="EMBL/GenBank/DDBJ databases">
        <authorList>
            <person name="Manzano-Marin A."/>
            <person name="Manzano-Marin A."/>
        </authorList>
    </citation>
    <scope>NUCLEOTIDE SEQUENCE [LARGE SCALE GENOMIC DNA]</scope>
    <source>
        <strain evidence="10 11">BuCicurvipes</strain>
    </source>
</reference>
<dbReference type="SUPFAM" id="SSF54631">
    <property type="entry name" value="CBS-domain pair"/>
    <property type="match status" value="1"/>
</dbReference>
<feature type="domain" description="Transporter-associated" evidence="9">
    <location>
        <begin position="441"/>
        <end position="521"/>
    </location>
</feature>
<dbReference type="Gene3D" id="3.30.465.10">
    <property type="match status" value="1"/>
</dbReference>
<evidence type="ECO:0000256" key="2">
    <source>
        <dbReference type="ARBA" id="ARBA00022475"/>
    </source>
</evidence>
<dbReference type="PANTHER" id="PTHR22777:SF15">
    <property type="entry name" value="UPF0053 INNER MEMBRANE PROTEIN YOAE"/>
    <property type="match status" value="1"/>
</dbReference>
<feature type="transmembrane region" description="Helical" evidence="8">
    <location>
        <begin position="185"/>
        <end position="206"/>
    </location>
</feature>
<name>A0A451D6M9_9GAMM</name>
<feature type="transmembrane region" description="Helical" evidence="8">
    <location>
        <begin position="124"/>
        <end position="151"/>
    </location>
</feature>
<evidence type="ECO:0000256" key="8">
    <source>
        <dbReference type="SAM" id="Phobius"/>
    </source>
</evidence>
<accession>A0A451D6M9</accession>
<dbReference type="SMART" id="SM01091">
    <property type="entry name" value="CorC_HlyC"/>
    <property type="match status" value="1"/>
</dbReference>
<dbReference type="Proteomes" id="UP000294344">
    <property type="component" value="Chromosome"/>
</dbReference>
<dbReference type="EMBL" id="LR217710">
    <property type="protein sequence ID" value="VFP81501.1"/>
    <property type="molecule type" value="Genomic_DNA"/>
</dbReference>
<evidence type="ECO:0000256" key="6">
    <source>
        <dbReference type="ARBA" id="ARBA00023122"/>
    </source>
</evidence>
<evidence type="ECO:0000313" key="10">
    <source>
        <dbReference type="EMBL" id="VFP81501.1"/>
    </source>
</evidence>
<keyword evidence="4" id="KW-0677">Repeat</keyword>
<dbReference type="PANTHER" id="PTHR22777">
    <property type="entry name" value="HEMOLYSIN-RELATED"/>
    <property type="match status" value="1"/>
</dbReference>
<feature type="transmembrane region" description="Helical" evidence="8">
    <location>
        <begin position="81"/>
        <end position="103"/>
    </location>
</feature>
<feature type="transmembrane region" description="Helical" evidence="8">
    <location>
        <begin position="46"/>
        <end position="69"/>
    </location>
</feature>
<evidence type="ECO:0000256" key="1">
    <source>
        <dbReference type="ARBA" id="ARBA00004651"/>
    </source>
</evidence>
<dbReference type="Pfam" id="PF03741">
    <property type="entry name" value="TerC"/>
    <property type="match status" value="1"/>
</dbReference>
<dbReference type="InterPro" id="IPR016169">
    <property type="entry name" value="FAD-bd_PCMH_sub2"/>
</dbReference>
<dbReference type="GO" id="GO:0005886">
    <property type="term" value="C:plasma membrane"/>
    <property type="evidence" value="ECO:0007669"/>
    <property type="project" value="UniProtKB-SubCell"/>
</dbReference>
<evidence type="ECO:0000256" key="4">
    <source>
        <dbReference type="ARBA" id="ARBA00022737"/>
    </source>
</evidence>
<keyword evidence="5 8" id="KW-1133">Transmembrane helix</keyword>
<dbReference type="Pfam" id="PF03471">
    <property type="entry name" value="CorC_HlyC"/>
    <property type="match status" value="1"/>
</dbReference>
<dbReference type="OrthoDB" id="9805314at2"/>
<keyword evidence="6" id="KW-0129">CBS domain</keyword>
<dbReference type="InterPro" id="IPR046342">
    <property type="entry name" value="CBS_dom_sf"/>
</dbReference>
<organism evidence="10 11">
    <name type="scientific">Buchnera aphidicola</name>
    <name type="common">Cinara curvipes</name>
    <dbReference type="NCBI Taxonomy" id="2518975"/>
    <lineage>
        <taxon>Bacteria</taxon>
        <taxon>Pseudomonadati</taxon>
        <taxon>Pseudomonadota</taxon>
        <taxon>Gammaproteobacteria</taxon>
        <taxon>Enterobacterales</taxon>
        <taxon>Erwiniaceae</taxon>
        <taxon>Buchnera</taxon>
    </lineage>
</organism>
<sequence length="527" mass="61907">MYFFLDLSVWSNLFTLIFLEIILDVNNIILISILSKKLPFNQYNQVRNIGLILAFFIRFGLLMITSFLINLTKTIVINKFFIFSIKKIILLTSSIFLCIKIIFELFNQINIETKKKKQKNTKSRFWYIVAQIIILNMILSINSIITAIGIIQNLLVIKTIIISTILIIFLSNLFIKFINLKKKIIILYLVFLLIISLNLILESLGFYIPKKYLYVSIGFSLFIEIINQIRKKNIIKHKEKKLIRKKIYNKIYSIFTTKKEHKINKKKYSSLIQEKNKICKYINNKKNIKEIKNNEIKILINMLKFNNNKIKNIIIPKEKIIWIDITKDYNNIKNKLLNTSHKKILVCENELNEIIGVVSKKKLLQAINNNEDIYNFSIKYPPFIIPETITTINLLNILRYCKNNSVIISNEFGIIKGLIKPIDIFNIIAGKFLNKKNTPKIIINNNNWIVHGTVYLNNLKKILNINIFKKHHDCISIADFLIKKNKNIPKTGTIISSKSYNFYIIKSNLYQIHLIKITKNKKKQNNI</sequence>